<protein>
    <submittedName>
        <fullName evidence="1">Transcription initiation factor TFIID subunit 4</fullName>
    </submittedName>
</protein>
<keyword evidence="2" id="KW-1185">Reference proteome</keyword>
<reference evidence="1" key="1">
    <citation type="submission" date="2022-06" db="EMBL/GenBank/DDBJ databases">
        <authorList>
            <person name="Legras J.-L."/>
            <person name="Devillers H."/>
            <person name="Grondin C."/>
        </authorList>
    </citation>
    <scope>NUCLEOTIDE SEQUENCE</scope>
    <source>
        <strain evidence="1">CLIB 1444</strain>
    </source>
</reference>
<evidence type="ECO:0000313" key="1">
    <source>
        <dbReference type="EMBL" id="CAH6722933.1"/>
    </source>
</evidence>
<sequence length="374" mass="42000">MDNNKRSASAEGDNDSKRPKLEPSDGLLDDELNALLNQSNDKLDFNDLPDDLLDSIDQNIATPPAYSRSNTPLPERMYQPSQLGHPQPPQMPPSQSNIQPPPPPQPQSQSKTKDLYSNDPTKLNDALAAAGVDIQHEEEYLHKNRRLATYQTNQVRVTNFLNPYQISTFMSRISRDNGIIQNFLSDSELLELMSVSCERWMSDIITKTLIMSRHRQKGIPNVNKKPSAIQRSELSKELRNIALKQKELEEQRVNRRMALGLEKNDDGSKKEKGGAEESLHRAANATAAMMSMNPSRKKYSWMSAGSGNSNAPTTKEDPSSKKSHIMTARGENGLRYREIRTGQSVTMKDLLSAIENERIGVDKALLKGYSKLRD</sequence>
<dbReference type="EMBL" id="CALSDN010000012">
    <property type="protein sequence ID" value="CAH6722933.1"/>
    <property type="molecule type" value="Genomic_DNA"/>
</dbReference>
<proteinExistence type="predicted"/>
<name>A0ACA9YDZ2_9ASCO</name>
<dbReference type="Proteomes" id="UP001152531">
    <property type="component" value="Unassembled WGS sequence"/>
</dbReference>
<evidence type="ECO:0000313" key="2">
    <source>
        <dbReference type="Proteomes" id="UP001152531"/>
    </source>
</evidence>
<gene>
    <name evidence="1" type="ORF">CLIB1444_12S00518</name>
</gene>
<organism evidence="1 2">
    <name type="scientific">[Candida] jaroonii</name>
    <dbReference type="NCBI Taxonomy" id="467808"/>
    <lineage>
        <taxon>Eukaryota</taxon>
        <taxon>Fungi</taxon>
        <taxon>Dikarya</taxon>
        <taxon>Ascomycota</taxon>
        <taxon>Saccharomycotina</taxon>
        <taxon>Pichiomycetes</taxon>
        <taxon>Debaryomycetaceae</taxon>
        <taxon>Yamadazyma</taxon>
    </lineage>
</organism>
<comment type="caution">
    <text evidence="1">The sequence shown here is derived from an EMBL/GenBank/DDBJ whole genome shotgun (WGS) entry which is preliminary data.</text>
</comment>
<accession>A0ACA9YDZ2</accession>